<dbReference type="InterPro" id="IPR027417">
    <property type="entry name" value="P-loop_NTPase"/>
</dbReference>
<evidence type="ECO:0000256" key="6">
    <source>
        <dbReference type="ARBA" id="ARBA00022723"/>
    </source>
</evidence>
<dbReference type="SUPFAM" id="SSF48019">
    <property type="entry name" value="post-AAA+ oligomerization domain-like"/>
    <property type="match status" value="1"/>
</dbReference>
<dbReference type="GO" id="GO:0003677">
    <property type="term" value="F:DNA binding"/>
    <property type="evidence" value="ECO:0007669"/>
    <property type="project" value="InterPro"/>
</dbReference>
<feature type="compositionally biased region" description="Low complexity" evidence="12">
    <location>
        <begin position="1048"/>
        <end position="1066"/>
    </location>
</feature>
<keyword evidence="7" id="KW-0547">Nucleotide-binding</keyword>
<evidence type="ECO:0000256" key="11">
    <source>
        <dbReference type="ARBA" id="ARBA00049244"/>
    </source>
</evidence>
<dbReference type="PANTHER" id="PTHR11669">
    <property type="entry name" value="REPLICATION FACTOR C / DNA POLYMERASE III GAMMA-TAU SUBUNIT"/>
    <property type="match status" value="1"/>
</dbReference>
<feature type="compositionally biased region" description="Low complexity" evidence="12">
    <location>
        <begin position="1140"/>
        <end position="1152"/>
    </location>
</feature>
<feature type="compositionally biased region" description="Low complexity" evidence="12">
    <location>
        <begin position="857"/>
        <end position="868"/>
    </location>
</feature>
<feature type="compositionally biased region" description="Basic and acidic residues" evidence="12">
    <location>
        <begin position="792"/>
        <end position="801"/>
    </location>
</feature>
<feature type="compositionally biased region" description="Low complexity" evidence="12">
    <location>
        <begin position="660"/>
        <end position="672"/>
    </location>
</feature>
<gene>
    <name evidence="14" type="ORF">BKH20_06490</name>
</gene>
<proteinExistence type="inferred from homology"/>
<keyword evidence="10" id="KW-0239">DNA-directed DNA polymerase</keyword>
<feature type="compositionally biased region" description="Gly residues" evidence="12">
    <location>
        <begin position="374"/>
        <end position="387"/>
    </location>
</feature>
<feature type="compositionally biased region" description="Low complexity" evidence="12">
    <location>
        <begin position="1072"/>
        <end position="1085"/>
    </location>
</feature>
<evidence type="ECO:0000256" key="5">
    <source>
        <dbReference type="ARBA" id="ARBA00022705"/>
    </source>
</evidence>
<dbReference type="EC" id="2.7.7.7" evidence="2"/>
<feature type="region of interest" description="Disordered" evidence="12">
    <location>
        <begin position="425"/>
        <end position="550"/>
    </location>
</feature>
<dbReference type="RefSeq" id="WP_075390401.1">
    <property type="nucleotide sequence ID" value="NZ_MSKS01000019.1"/>
</dbReference>
<dbReference type="Gene3D" id="3.40.50.300">
    <property type="entry name" value="P-loop containing nucleotide triphosphate hydrolases"/>
    <property type="match status" value="1"/>
</dbReference>
<dbReference type="NCBIfam" id="TIGR02397">
    <property type="entry name" value="dnaX_nterm"/>
    <property type="match status" value="1"/>
</dbReference>
<sequence>MTTALYRRYRPDTFQEVIGQDHVTAPLMAALRADRVTHAYLFSGPRGCGKTTSARILARCLNCAQAPTDTPCGTCPSCRDLATGGPGSLDVVEIDAASHNGVDDARDLRERAAFAPARDRYKIFILDEAHMVTAQGFNALLKLVEEPPAHVKFIFATTEPEKVIGTIRSRTHHYPFRLVPPDVLEGYLGHLCRAEGVEIGPGVFPLVVRAGGGSVRDTLSVMDQLIGGAHDGGVDYQRAVALLGYTDTTMLDQCVDAIAAGDGAGVFRVVDRVVSSGHDPRRFVEDLLARLRDLLVIALAGSEAGAALGSLPVDELERMDLQARTMGAAALSRAADTTAQALTAMVGATSPRLQLELLVARLLIPAGGAARGGGVSAGGAAAGGPAGAAGSAGPMASPAPGGAGAGAVGNAAGAVPAGSGREMAAQIARQASADAVGRRGGQRPENAGGLGGVGSPALAAPQAPRSDAGWGTAPAAPSAPAADPGPAVWAASATSASPGPSAPSAAAAPTPRPAEQPSHAAEPASAPAAPSAPAAQGGAAAGGPGGGEAADAEMIRTRWEEVLEAAKRSRRATWALVGPNSRPGTVSGGVFTLLFTAPGLVGAFENGGHGPIFSAALHQALGLRLEVHAIVAGDDGLGGPGGSGGSGGPRGPQGPGGSGAAPTGAEAAHAPGPGVGHGVSRDAGYGGPQGSYGGGAPDAGQSGPGPQAGAINSVGSAAGGGVQDVNGAWTHAGGQGAVEGAAAPVAASGAGGSDHGVARAVPRGSTSAPVAASAPALQSPVAAPAQPTDVEPAGRPEEHRPVSTTWDDGSPIPEPPPEDDWGSDPYAEDSGYPGGPLGADEPTGPAQPTDRAGHHVAPAPAAQETTTAPEPPAQVGVDPAAPTEFQAVSPASPAAPASPAPTALAVPMAPQASPAPLNPADPDDGWGPVAIPGGGSAPAPAPAPAPGGTDPDDGWGPVAVPGGGTVPTQSAPASAPSSPPPGATPSSGAGSGVPASPAPTGPQPTPAPTPAPAASASPAQSRSAPAAQAPDEAPLATVHRLRALPEIPGGAASAPAAPQSFQQTPSSPSPQAPGAGSAPGVPGAPETAAGSPGLAPVTWEGTASSPFSPGPPPEEPSAPSAPPEDESTWAPSGIAGSRLAAAMAAARAAAQEADTDSLADDTPSEDDPDAEDAGVVGLEVVKRILGAQVIEEVTVTQEGR</sequence>
<evidence type="ECO:0000256" key="9">
    <source>
        <dbReference type="ARBA" id="ARBA00022840"/>
    </source>
</evidence>
<feature type="region of interest" description="Disordered" evidence="12">
    <location>
        <begin position="746"/>
        <end position="1175"/>
    </location>
</feature>
<protein>
    <recommendedName>
        <fullName evidence="2">DNA-directed DNA polymerase</fullName>
        <ecNumber evidence="2">2.7.7.7</ecNumber>
    </recommendedName>
</protein>
<evidence type="ECO:0000256" key="1">
    <source>
        <dbReference type="ARBA" id="ARBA00006360"/>
    </source>
</evidence>
<feature type="region of interest" description="Disordered" evidence="12">
    <location>
        <begin position="636"/>
        <end position="716"/>
    </location>
</feature>
<dbReference type="NCBIfam" id="NF005846">
    <property type="entry name" value="PRK07764.1-6"/>
    <property type="match status" value="1"/>
</dbReference>
<feature type="compositionally biased region" description="Low complexity" evidence="12">
    <location>
        <begin position="946"/>
        <end position="976"/>
    </location>
</feature>
<dbReference type="Gene3D" id="1.10.8.60">
    <property type="match status" value="1"/>
</dbReference>
<feature type="compositionally biased region" description="Pro residues" evidence="12">
    <location>
        <begin position="1108"/>
        <end position="1122"/>
    </location>
</feature>
<dbReference type="SUPFAM" id="SSF52540">
    <property type="entry name" value="P-loop containing nucleoside triphosphate hydrolases"/>
    <property type="match status" value="1"/>
</dbReference>
<dbReference type="FunFam" id="3.40.50.300:FF:000014">
    <property type="entry name" value="DNA polymerase III subunit gamma/tau"/>
    <property type="match status" value="1"/>
</dbReference>
<evidence type="ECO:0000256" key="3">
    <source>
        <dbReference type="ARBA" id="ARBA00022679"/>
    </source>
</evidence>
<feature type="compositionally biased region" description="Low complexity" evidence="12">
    <location>
        <begin position="887"/>
        <end position="907"/>
    </location>
</feature>
<keyword evidence="4" id="KW-0548">Nucleotidyltransferase</keyword>
<evidence type="ECO:0000313" key="15">
    <source>
        <dbReference type="Proteomes" id="UP000185963"/>
    </source>
</evidence>
<feature type="domain" description="AAA+ ATPase" evidence="13">
    <location>
        <begin position="36"/>
        <end position="184"/>
    </location>
</feature>
<dbReference type="Pfam" id="PF12169">
    <property type="entry name" value="DNA_pol3_gamma3"/>
    <property type="match status" value="1"/>
</dbReference>
<keyword evidence="6" id="KW-0479">Metal-binding</keyword>
<dbReference type="CDD" id="cd00009">
    <property type="entry name" value="AAA"/>
    <property type="match status" value="1"/>
</dbReference>
<keyword evidence="3" id="KW-0808">Transferase</keyword>
<organism evidence="14 15">
    <name type="scientific">Actinomyces oris</name>
    <dbReference type="NCBI Taxonomy" id="544580"/>
    <lineage>
        <taxon>Bacteria</taxon>
        <taxon>Bacillati</taxon>
        <taxon>Actinomycetota</taxon>
        <taxon>Actinomycetes</taxon>
        <taxon>Actinomycetales</taxon>
        <taxon>Actinomycetaceae</taxon>
        <taxon>Actinomyces</taxon>
    </lineage>
</organism>
<feature type="compositionally biased region" description="Gly residues" evidence="12">
    <location>
        <begin position="684"/>
        <end position="697"/>
    </location>
</feature>
<reference evidence="14 15" key="1">
    <citation type="submission" date="2016-12" db="EMBL/GenBank/DDBJ databases">
        <title>Genomic comparison of strains in the 'Actinomyces naeslundii' group.</title>
        <authorList>
            <person name="Mughal S.R."/>
            <person name="Do T."/>
            <person name="Gilbert S.C."/>
            <person name="Witherden E.A."/>
            <person name="Didelot X."/>
            <person name="Beighton D."/>
        </authorList>
    </citation>
    <scope>NUCLEOTIDE SEQUENCE [LARGE SCALE GENOMIC DNA]</scope>
    <source>
        <strain evidence="14 15">WE8B-23</strain>
    </source>
</reference>
<evidence type="ECO:0000313" key="14">
    <source>
        <dbReference type="EMBL" id="OLO70125.1"/>
    </source>
</evidence>
<dbReference type="GO" id="GO:0009360">
    <property type="term" value="C:DNA polymerase III complex"/>
    <property type="evidence" value="ECO:0007669"/>
    <property type="project" value="InterPro"/>
</dbReference>
<dbReference type="GO" id="GO:0003887">
    <property type="term" value="F:DNA-directed DNA polymerase activity"/>
    <property type="evidence" value="ECO:0007669"/>
    <property type="project" value="UniProtKB-KW"/>
</dbReference>
<evidence type="ECO:0000256" key="12">
    <source>
        <dbReference type="SAM" id="MobiDB-lite"/>
    </source>
</evidence>
<dbReference type="GO" id="GO:0005524">
    <property type="term" value="F:ATP binding"/>
    <property type="evidence" value="ECO:0007669"/>
    <property type="project" value="UniProtKB-KW"/>
</dbReference>
<evidence type="ECO:0000256" key="4">
    <source>
        <dbReference type="ARBA" id="ARBA00022695"/>
    </source>
</evidence>
<dbReference type="AlphaFoldDB" id="A0A1Q8WQ81"/>
<name>A0A1Q8WQ81_9ACTO</name>
<keyword evidence="8" id="KW-0862">Zinc</keyword>
<dbReference type="InterPro" id="IPR022754">
    <property type="entry name" value="DNA_pol_III_gamma-3"/>
</dbReference>
<dbReference type="PANTHER" id="PTHR11669:SF0">
    <property type="entry name" value="PROTEIN STICHEL-LIKE 2"/>
    <property type="match status" value="1"/>
</dbReference>
<feature type="compositionally biased region" description="Low complexity" evidence="12">
    <location>
        <begin position="388"/>
        <end position="400"/>
    </location>
</feature>
<feature type="compositionally biased region" description="Gly residues" evidence="12">
    <location>
        <begin position="636"/>
        <end position="659"/>
    </location>
</feature>
<feature type="compositionally biased region" description="Low complexity" evidence="12">
    <location>
        <begin position="425"/>
        <end position="435"/>
    </location>
</feature>
<dbReference type="InterPro" id="IPR003593">
    <property type="entry name" value="AAA+_ATPase"/>
</dbReference>
<feature type="compositionally biased region" description="Low complexity" evidence="12">
    <location>
        <begin position="768"/>
        <end position="787"/>
    </location>
</feature>
<comment type="caution">
    <text evidence="14">The sequence shown here is derived from an EMBL/GenBank/DDBJ whole genome shotgun (WGS) entry which is preliminary data.</text>
</comment>
<evidence type="ECO:0000259" key="13">
    <source>
        <dbReference type="SMART" id="SM00382"/>
    </source>
</evidence>
<dbReference type="Gene3D" id="1.20.272.10">
    <property type="match status" value="1"/>
</dbReference>
<feature type="region of interest" description="Disordered" evidence="12">
    <location>
        <begin position="374"/>
        <end position="407"/>
    </location>
</feature>
<feature type="compositionally biased region" description="Low complexity" evidence="12">
    <location>
        <begin position="984"/>
        <end position="995"/>
    </location>
</feature>
<accession>A0A1Q8WQ81</accession>
<dbReference type="InterPro" id="IPR050238">
    <property type="entry name" value="DNA_Rep/Repair_Clamp_Loader"/>
</dbReference>
<dbReference type="EMBL" id="MSKS01000019">
    <property type="protein sequence ID" value="OLO70125.1"/>
    <property type="molecule type" value="Genomic_DNA"/>
</dbReference>
<feature type="compositionally biased region" description="Gly residues" evidence="12">
    <location>
        <begin position="539"/>
        <end position="548"/>
    </location>
</feature>
<dbReference type="GO" id="GO:0046872">
    <property type="term" value="F:metal ion binding"/>
    <property type="evidence" value="ECO:0007669"/>
    <property type="project" value="UniProtKB-KW"/>
</dbReference>
<dbReference type="Proteomes" id="UP000185963">
    <property type="component" value="Unassembled WGS sequence"/>
</dbReference>
<evidence type="ECO:0000256" key="7">
    <source>
        <dbReference type="ARBA" id="ARBA00022741"/>
    </source>
</evidence>
<comment type="similarity">
    <text evidence="1">Belongs to the DnaX/STICHEL family.</text>
</comment>
<feature type="compositionally biased region" description="Low complexity" evidence="12">
    <location>
        <begin position="468"/>
        <end position="538"/>
    </location>
</feature>
<dbReference type="Pfam" id="PF13177">
    <property type="entry name" value="DNA_pol3_delta2"/>
    <property type="match status" value="1"/>
</dbReference>
<feature type="compositionally biased region" description="Acidic residues" evidence="12">
    <location>
        <begin position="1153"/>
        <end position="1172"/>
    </location>
</feature>
<dbReference type="CDD" id="cd18137">
    <property type="entry name" value="HLD_clamp_pol_III_gamma_tau"/>
    <property type="match status" value="1"/>
</dbReference>
<dbReference type="InterPro" id="IPR008921">
    <property type="entry name" value="DNA_pol3_clamp-load_cplx_C"/>
</dbReference>
<evidence type="ECO:0000256" key="2">
    <source>
        <dbReference type="ARBA" id="ARBA00012417"/>
    </source>
</evidence>
<keyword evidence="5" id="KW-0235">DNA replication</keyword>
<dbReference type="SMART" id="SM00382">
    <property type="entry name" value="AAA"/>
    <property type="match status" value="1"/>
</dbReference>
<evidence type="ECO:0000256" key="8">
    <source>
        <dbReference type="ARBA" id="ARBA00022833"/>
    </source>
</evidence>
<comment type="catalytic activity">
    <reaction evidence="11">
        <text>DNA(n) + a 2'-deoxyribonucleoside 5'-triphosphate = DNA(n+1) + diphosphate</text>
        <dbReference type="Rhea" id="RHEA:22508"/>
        <dbReference type="Rhea" id="RHEA-COMP:17339"/>
        <dbReference type="Rhea" id="RHEA-COMP:17340"/>
        <dbReference type="ChEBI" id="CHEBI:33019"/>
        <dbReference type="ChEBI" id="CHEBI:61560"/>
        <dbReference type="ChEBI" id="CHEBI:173112"/>
        <dbReference type="EC" id="2.7.7.7"/>
    </reaction>
</comment>
<feature type="compositionally biased region" description="Low complexity" evidence="12">
    <location>
        <begin position="698"/>
        <end position="710"/>
    </location>
</feature>
<keyword evidence="9" id="KW-0067">ATP-binding</keyword>
<evidence type="ECO:0000256" key="10">
    <source>
        <dbReference type="ARBA" id="ARBA00022932"/>
    </source>
</evidence>
<feature type="compositionally biased region" description="Low complexity" evidence="12">
    <location>
        <begin position="1012"/>
        <end position="1030"/>
    </location>
</feature>
<dbReference type="GO" id="GO:0006261">
    <property type="term" value="P:DNA-templated DNA replication"/>
    <property type="evidence" value="ECO:0007669"/>
    <property type="project" value="TreeGrafter"/>
</dbReference>
<dbReference type="InterPro" id="IPR045085">
    <property type="entry name" value="HLD_clamp_pol_III_gamma_tau"/>
</dbReference>
<feature type="compositionally biased region" description="Pro residues" evidence="12">
    <location>
        <begin position="996"/>
        <end position="1011"/>
    </location>
</feature>
<dbReference type="InterPro" id="IPR012763">
    <property type="entry name" value="DNA_pol_III_sug/sutau_N"/>
</dbReference>